<protein>
    <submittedName>
        <fullName evidence="3">Putative transmembrane protein</fullName>
    </submittedName>
</protein>
<dbReference type="AlphaFoldDB" id="A0A0S4TP86"/>
<feature type="transmembrane region" description="Helical" evidence="2">
    <location>
        <begin position="62"/>
        <end position="87"/>
    </location>
</feature>
<reference evidence="3" key="1">
    <citation type="submission" date="2015-10" db="EMBL/GenBank/DDBJ databases">
        <authorList>
            <person name="Gilbert D.G."/>
        </authorList>
    </citation>
    <scope>NUCLEOTIDE SEQUENCE</scope>
    <source>
        <strain evidence="3">Phyl III-seqv23</strain>
    </source>
</reference>
<gene>
    <name evidence="3" type="ORF">RUN39_v1_260014</name>
</gene>
<keyword evidence="2" id="KW-0472">Membrane</keyword>
<name>A0A0S4TP86_RALSL</name>
<proteinExistence type="predicted"/>
<feature type="transmembrane region" description="Helical" evidence="2">
    <location>
        <begin position="131"/>
        <end position="149"/>
    </location>
</feature>
<feature type="region of interest" description="Disordered" evidence="1">
    <location>
        <begin position="160"/>
        <end position="194"/>
    </location>
</feature>
<evidence type="ECO:0000313" key="3">
    <source>
        <dbReference type="EMBL" id="CUV11867.1"/>
    </source>
</evidence>
<sequence>MSSPPVPVPVLRLPVRLSQRHKRWLYATGAVLCCSGLGWLVAHDLLGGQGPFGDAPHPSEPWWLRIHGAAAMGFLVAMGSLLPGHVARAWQMRRNHRSGLFMLVLAALLVATGYGLYYAGDEQIRPWISCVHWLLGMAAAGAAPLHVYLGRRRAMVERGPGLGRPDADVPEASAGAGVAGQTPCPAGRDAVRRA</sequence>
<dbReference type="PATRIC" id="fig|305.106.peg.1099"/>
<evidence type="ECO:0000256" key="1">
    <source>
        <dbReference type="SAM" id="MobiDB-lite"/>
    </source>
</evidence>
<keyword evidence="2" id="KW-1133">Transmembrane helix</keyword>
<organism evidence="3">
    <name type="scientific">Ralstonia solanacearum</name>
    <name type="common">Pseudomonas solanacearum</name>
    <dbReference type="NCBI Taxonomy" id="305"/>
    <lineage>
        <taxon>Bacteria</taxon>
        <taxon>Pseudomonadati</taxon>
        <taxon>Pseudomonadota</taxon>
        <taxon>Betaproteobacteria</taxon>
        <taxon>Burkholderiales</taxon>
        <taxon>Burkholderiaceae</taxon>
        <taxon>Ralstonia</taxon>
        <taxon>Ralstonia solanacearum species complex</taxon>
    </lineage>
</organism>
<evidence type="ECO:0000256" key="2">
    <source>
        <dbReference type="SAM" id="Phobius"/>
    </source>
</evidence>
<dbReference type="EMBL" id="LN899819">
    <property type="protein sequence ID" value="CUV11867.1"/>
    <property type="molecule type" value="Genomic_DNA"/>
</dbReference>
<feature type="transmembrane region" description="Helical" evidence="2">
    <location>
        <begin position="24"/>
        <end position="42"/>
    </location>
</feature>
<accession>A0A0S4TP86</accession>
<feature type="transmembrane region" description="Helical" evidence="2">
    <location>
        <begin position="99"/>
        <end position="119"/>
    </location>
</feature>
<keyword evidence="2 3" id="KW-0812">Transmembrane</keyword>